<dbReference type="RefSeq" id="WP_305996365.1">
    <property type="nucleotide sequence ID" value="NZ_JAVALS010000005.1"/>
</dbReference>
<dbReference type="Gene3D" id="1.10.10.10">
    <property type="entry name" value="Winged helix-like DNA-binding domain superfamily/Winged helix DNA-binding domain"/>
    <property type="match status" value="1"/>
</dbReference>
<comment type="caution">
    <text evidence="4">The sequence shown here is derived from an EMBL/GenBank/DDBJ whole genome shotgun (WGS) entry which is preliminary data.</text>
</comment>
<dbReference type="CDD" id="cd06170">
    <property type="entry name" value="LuxR_C_like"/>
    <property type="match status" value="1"/>
</dbReference>
<keyword evidence="5" id="KW-1185">Reference proteome</keyword>
<dbReference type="SUPFAM" id="SSF46894">
    <property type="entry name" value="C-terminal effector domain of the bipartite response regulators"/>
    <property type="match status" value="1"/>
</dbReference>
<dbReference type="Pfam" id="PF00196">
    <property type="entry name" value="GerE"/>
    <property type="match status" value="1"/>
</dbReference>
<accession>A0ABT9IP03</accession>
<dbReference type="Proteomes" id="UP001232725">
    <property type="component" value="Unassembled WGS sequence"/>
</dbReference>
<dbReference type="EMBL" id="JAVALS010000005">
    <property type="protein sequence ID" value="MDP5227312.1"/>
    <property type="molecule type" value="Genomic_DNA"/>
</dbReference>
<dbReference type="PROSITE" id="PS50043">
    <property type="entry name" value="HTH_LUXR_2"/>
    <property type="match status" value="1"/>
</dbReference>
<feature type="region of interest" description="Disordered" evidence="2">
    <location>
        <begin position="1"/>
        <end position="21"/>
    </location>
</feature>
<dbReference type="InterPro" id="IPR000792">
    <property type="entry name" value="Tscrpt_reg_LuxR_C"/>
</dbReference>
<dbReference type="InterPro" id="IPR036388">
    <property type="entry name" value="WH-like_DNA-bd_sf"/>
</dbReference>
<dbReference type="InterPro" id="IPR027417">
    <property type="entry name" value="P-loop_NTPase"/>
</dbReference>
<evidence type="ECO:0000259" key="3">
    <source>
        <dbReference type="PROSITE" id="PS50043"/>
    </source>
</evidence>
<sequence>MGVWPPRHSAQALDREPRQPLGAAERFHWTAAGRNRDVGTVRRLLELHPAVLLTGARGSGKSELLTILATGQDAVRVPNPMPSRSAVARWWSRTLEQVRGGGRTPLLIVDDISTLRGQARADVMELLEAGSARALFTRHAASEEDPDCIRLAEAGLLALHELRPLRRPDLRDMVREATGAIMSETVTQLLMGMSEGNLTVAHAYFEELRTLGSLVRTQSCWVLNGTTEVREGGPLSRVVQGELSRVSPHLRVALQKLAVLGQAPRPLAERVVGAQALEELEAAGLVRWSGDAHRLLMPRAPHLAEALRLFSSDAHRTALLQDIASVAGEGLGDLDPDSLVSVARLATEGGVLFSAEAALQAARAANAALEPVLARRCLNGIPLDHELGAHAVLERVHALRVMGEYSRAAAEIEAVPEAILESAGLGLRAELALVHCGALIWLPGGYERIRRILGELDERIRKAAHAGSTGERELEHARRQARLGRWELGLHLGEFPAMVDGLEKAAATQDDPVYRLSASSLLVTAWVVVGREEEAIALAERIGGEIAETRLSLRLYEYYSEGLLLGLIWSGRNKLCLGFLEHIMETRPDATRLHGGVMELGLGLAHVYAGQGEEAIEILLSSVAQLGGQAYLGYLRVAHAALAFAYAQCNHEAEAIEQLALADACTAPEPWTNTALSTFCSLMARRWLGDAKASVQLVEGARLDVERGRPTTASISLFGALHYASGSDIELLAEVSAQRQGPMARINRLWARAILERDPVLACEAADGAAELGLRVVELRCVSTMAQLALERGLGRMAEEAGVRAARLRKPIDSGLLNATGDFGTLTQRELQVTRLAERGLSNKMIADRIGLSVRTVEGHLYQAFIKLGIRSREQLMFSHEGIRPSNAFVLRS</sequence>
<evidence type="ECO:0000256" key="1">
    <source>
        <dbReference type="ARBA" id="ARBA00023125"/>
    </source>
</evidence>
<dbReference type="SUPFAM" id="SSF52540">
    <property type="entry name" value="P-loop containing nucleoside triphosphate hydrolases"/>
    <property type="match status" value="1"/>
</dbReference>
<keyword evidence="1" id="KW-0238">DNA-binding</keyword>
<dbReference type="InterPro" id="IPR039420">
    <property type="entry name" value="WalR-like"/>
</dbReference>
<dbReference type="PANTHER" id="PTHR43214">
    <property type="entry name" value="TWO-COMPONENT RESPONSE REGULATOR"/>
    <property type="match status" value="1"/>
</dbReference>
<name>A0ABT9IP03_9MICC</name>
<gene>
    <name evidence="4" type="ORF">Q9R02_09130</name>
</gene>
<dbReference type="PRINTS" id="PR00038">
    <property type="entry name" value="HTHLUXR"/>
</dbReference>
<evidence type="ECO:0000256" key="2">
    <source>
        <dbReference type="SAM" id="MobiDB-lite"/>
    </source>
</evidence>
<evidence type="ECO:0000313" key="4">
    <source>
        <dbReference type="EMBL" id="MDP5227312.1"/>
    </source>
</evidence>
<evidence type="ECO:0000313" key="5">
    <source>
        <dbReference type="Proteomes" id="UP001232725"/>
    </source>
</evidence>
<dbReference type="InterPro" id="IPR016032">
    <property type="entry name" value="Sig_transdc_resp-reg_C-effctor"/>
</dbReference>
<feature type="domain" description="HTH luxR-type" evidence="3">
    <location>
        <begin position="819"/>
        <end position="884"/>
    </location>
</feature>
<reference evidence="4 5" key="1">
    <citation type="submission" date="2023-08" db="EMBL/GenBank/DDBJ databases">
        <title>Arthrobacter horti sp. nov., isolated from forest soil.</title>
        <authorList>
            <person name="Park M."/>
        </authorList>
    </citation>
    <scope>NUCLEOTIDE SEQUENCE [LARGE SCALE GENOMIC DNA]</scope>
    <source>
        <strain evidence="4 5">YJM1</strain>
    </source>
</reference>
<proteinExistence type="predicted"/>
<dbReference type="SMART" id="SM00421">
    <property type="entry name" value="HTH_LUXR"/>
    <property type="match status" value="1"/>
</dbReference>
<protein>
    <submittedName>
        <fullName evidence="4">LuxR C-terminal-related transcriptional regulator</fullName>
    </submittedName>
</protein>
<organism evidence="4 5">
    <name type="scientific">Arthrobacter horti</name>
    <dbReference type="NCBI Taxonomy" id="3068273"/>
    <lineage>
        <taxon>Bacteria</taxon>
        <taxon>Bacillati</taxon>
        <taxon>Actinomycetota</taxon>
        <taxon>Actinomycetes</taxon>
        <taxon>Micrococcales</taxon>
        <taxon>Micrococcaceae</taxon>
        <taxon>Arthrobacter</taxon>
    </lineage>
</organism>